<evidence type="ECO:0000256" key="2">
    <source>
        <dbReference type="ARBA" id="ARBA00033753"/>
    </source>
</evidence>
<dbReference type="Proteomes" id="UP000075578">
    <property type="component" value="Unassembled WGS sequence"/>
</dbReference>
<dbReference type="AlphaFoldDB" id="A0A150IVD1"/>
<dbReference type="InterPro" id="IPR023370">
    <property type="entry name" value="TrmO-like_N"/>
</dbReference>
<dbReference type="PATRIC" id="fig|1705564.3.peg.1609"/>
<dbReference type="InterPro" id="IPR040372">
    <property type="entry name" value="YaeB-like"/>
</dbReference>
<proteinExistence type="inferred from homology"/>
<dbReference type="CDD" id="cd09281">
    <property type="entry name" value="UPF0066"/>
    <property type="match status" value="1"/>
</dbReference>
<protein>
    <submittedName>
        <fullName evidence="4">S-adenosyl-L-methionine-binding protein</fullName>
    </submittedName>
</protein>
<dbReference type="InterPro" id="IPR023368">
    <property type="entry name" value="UPF0066_cons_site"/>
</dbReference>
<dbReference type="PROSITE" id="PS01318">
    <property type="entry name" value="TSAA_1"/>
    <property type="match status" value="1"/>
</dbReference>
<comment type="similarity">
    <text evidence="2">Belongs to the tRNA methyltransferase O family.</text>
</comment>
<dbReference type="PROSITE" id="PS51668">
    <property type="entry name" value="TSAA_2"/>
    <property type="match status" value="1"/>
</dbReference>
<feature type="domain" description="TsaA-like" evidence="3">
    <location>
        <begin position="6"/>
        <end position="137"/>
    </location>
</feature>
<organism evidence="4 5">
    <name type="scientific">Candidatus Methanofastidiosum methylothiophilum</name>
    <dbReference type="NCBI Taxonomy" id="1705564"/>
    <lineage>
        <taxon>Archaea</taxon>
        <taxon>Methanobacteriati</taxon>
        <taxon>Methanobacteriota</taxon>
        <taxon>Stenosarchaea group</taxon>
        <taxon>Candidatus Methanofastidiosia</taxon>
        <taxon>Candidatus Methanofastidiosales</taxon>
        <taxon>Candidatus Methanofastidiosaceae</taxon>
        <taxon>Candidatus Methanofastidiosum</taxon>
    </lineage>
</organism>
<evidence type="ECO:0000259" key="3">
    <source>
        <dbReference type="PROSITE" id="PS51668"/>
    </source>
</evidence>
<reference evidence="4 5" key="1">
    <citation type="journal article" date="2016" name="ISME J.">
        <title>Chasing the elusive Euryarchaeota class WSA2: genomes reveal a uniquely fastidious methyl-reducing methanogen.</title>
        <authorList>
            <person name="Nobu M.K."/>
            <person name="Narihiro T."/>
            <person name="Kuroda K."/>
            <person name="Mei R."/>
            <person name="Liu W.T."/>
        </authorList>
    </citation>
    <scope>NUCLEOTIDE SEQUENCE [LARGE SCALE GENOMIC DNA]</scope>
    <source>
        <strain evidence="4">U1lsi0528_Bin089</strain>
    </source>
</reference>
<dbReference type="InterPro" id="IPR036413">
    <property type="entry name" value="YaeB-like_sf"/>
</dbReference>
<dbReference type="PANTHER" id="PTHR12818">
    <property type="entry name" value="TRNA (ADENINE(37)-N6)-METHYLTRANSFERASE"/>
    <property type="match status" value="1"/>
</dbReference>
<dbReference type="SUPFAM" id="SSF118196">
    <property type="entry name" value="YaeB-like"/>
    <property type="match status" value="1"/>
</dbReference>
<evidence type="ECO:0000313" key="5">
    <source>
        <dbReference type="Proteomes" id="UP000075578"/>
    </source>
</evidence>
<dbReference type="InterPro" id="IPR036414">
    <property type="entry name" value="YaeB_N_sf"/>
</dbReference>
<dbReference type="PANTHER" id="PTHR12818:SF0">
    <property type="entry name" value="TRNA (ADENINE(37)-N6)-METHYLTRANSFERASE"/>
    <property type="match status" value="1"/>
</dbReference>
<accession>A0A150IVD1</accession>
<evidence type="ECO:0000256" key="1">
    <source>
        <dbReference type="ARBA" id="ARBA00022691"/>
    </source>
</evidence>
<name>A0A150IVD1_9EURY</name>
<keyword evidence="1" id="KW-0949">S-adenosyl-L-methionine</keyword>
<dbReference type="EMBL" id="LNGD01000122">
    <property type="protein sequence ID" value="KYC48959.1"/>
    <property type="molecule type" value="Genomic_DNA"/>
</dbReference>
<gene>
    <name evidence="4" type="ORF">AMQ74_01518</name>
</gene>
<dbReference type="NCBIfam" id="TIGR00104">
    <property type="entry name" value="tRNA_TsaA"/>
    <property type="match status" value="1"/>
</dbReference>
<comment type="caution">
    <text evidence="4">The sequence shown here is derived from an EMBL/GenBank/DDBJ whole genome shotgun (WGS) entry which is preliminary data.</text>
</comment>
<dbReference type="Gene3D" id="2.40.30.70">
    <property type="entry name" value="YaeB-like"/>
    <property type="match status" value="1"/>
</dbReference>
<evidence type="ECO:0000313" key="4">
    <source>
        <dbReference type="EMBL" id="KYC48959.1"/>
    </source>
</evidence>
<dbReference type="Pfam" id="PF01980">
    <property type="entry name" value="TrmO_N"/>
    <property type="match status" value="1"/>
</dbReference>
<sequence length="147" mass="16743">MNEINLKPIGIVHSPFREPSGVPKDSTDGMDYTGTVEIFPEYKDGLKDLEGFSHIILIFYFHKSEYSHLTVKPFLDSYLRGVFATRSPHRPNFLGLSVVKLIRIDNNILHIRGIDMIEGTPVLDIKPYIPEFESNEGIKIGWLEGKI</sequence>